<dbReference type="SUPFAM" id="SSF102735">
    <property type="entry name" value="Trigger factor ribosome-binding domain"/>
    <property type="match status" value="1"/>
</dbReference>
<feature type="domain" description="Trigger factor ribosome-binding bacterial" evidence="1">
    <location>
        <begin position="4"/>
        <end position="107"/>
    </location>
</feature>
<comment type="caution">
    <text evidence="2">The sequence shown here is derived from an EMBL/GenBank/DDBJ whole genome shotgun (WGS) entry which is preliminary data.</text>
</comment>
<dbReference type="InterPro" id="IPR036611">
    <property type="entry name" value="Trigger_fac_ribosome-bd_sf"/>
</dbReference>
<dbReference type="AlphaFoldDB" id="A0A0G0HBV8"/>
<organism evidence="2 3">
    <name type="scientific">Candidatus Roizmanbacteria bacterium GW2011_GWA2_36_23</name>
    <dbReference type="NCBI Taxonomy" id="1618480"/>
    <lineage>
        <taxon>Bacteria</taxon>
        <taxon>Candidatus Roizmaniibacteriota</taxon>
    </lineage>
</organism>
<dbReference type="EMBL" id="LBRS01000009">
    <property type="protein sequence ID" value="KKQ01416.1"/>
    <property type="molecule type" value="Genomic_DNA"/>
</dbReference>
<dbReference type="PANTHER" id="PTHR30560">
    <property type="entry name" value="TRIGGER FACTOR CHAPERONE AND PEPTIDYL-PROLYL CIS/TRANS ISOMERASE"/>
    <property type="match status" value="1"/>
</dbReference>
<dbReference type="PANTHER" id="PTHR30560:SF3">
    <property type="entry name" value="TRIGGER FACTOR-LIKE PROTEIN TIG, CHLOROPLASTIC"/>
    <property type="match status" value="1"/>
</dbReference>
<proteinExistence type="predicted"/>
<reference evidence="2 3" key="1">
    <citation type="journal article" date="2015" name="Nature">
        <title>rRNA introns, odd ribosomes, and small enigmatic genomes across a large radiation of phyla.</title>
        <authorList>
            <person name="Brown C.T."/>
            <person name="Hug L.A."/>
            <person name="Thomas B.C."/>
            <person name="Sharon I."/>
            <person name="Castelle C.J."/>
            <person name="Singh A."/>
            <person name="Wilkins M.J."/>
            <person name="Williams K.H."/>
            <person name="Banfield J.F."/>
        </authorList>
    </citation>
    <scope>NUCLEOTIDE SEQUENCE [LARGE SCALE GENOMIC DNA]</scope>
</reference>
<dbReference type="GO" id="GO:0051083">
    <property type="term" value="P:'de novo' cotranslational protein folding"/>
    <property type="evidence" value="ECO:0007669"/>
    <property type="project" value="TreeGrafter"/>
</dbReference>
<feature type="non-terminal residue" evidence="2">
    <location>
        <position position="108"/>
    </location>
</feature>
<accession>A0A0G0HBV8</accession>
<evidence type="ECO:0000259" key="1">
    <source>
        <dbReference type="Pfam" id="PF05697"/>
    </source>
</evidence>
<sequence>MHTYKINKLPKNTVEIQLIIPKEDIKKEYDAVFIKLQNDLEVEGFRKGKAPRSIAEKILTKETVFKELLSPLLSRLYEEIVKKENLKPIITPRVELVKAKENEDWEIK</sequence>
<gene>
    <name evidence="2" type="ORF">US11_C0009G0028</name>
</gene>
<dbReference type="Proteomes" id="UP000034344">
    <property type="component" value="Unassembled WGS sequence"/>
</dbReference>
<evidence type="ECO:0000313" key="3">
    <source>
        <dbReference type="Proteomes" id="UP000034344"/>
    </source>
</evidence>
<name>A0A0G0HBV8_9BACT</name>
<dbReference type="GO" id="GO:0044183">
    <property type="term" value="F:protein folding chaperone"/>
    <property type="evidence" value="ECO:0007669"/>
    <property type="project" value="TreeGrafter"/>
</dbReference>
<protein>
    <submittedName>
        <fullName evidence="2">Trigger factor</fullName>
    </submittedName>
</protein>
<dbReference type="InterPro" id="IPR005215">
    <property type="entry name" value="Trig_fac"/>
</dbReference>
<evidence type="ECO:0000313" key="2">
    <source>
        <dbReference type="EMBL" id="KKQ01416.1"/>
    </source>
</evidence>
<dbReference type="GO" id="GO:0003755">
    <property type="term" value="F:peptidyl-prolyl cis-trans isomerase activity"/>
    <property type="evidence" value="ECO:0007669"/>
    <property type="project" value="TreeGrafter"/>
</dbReference>
<dbReference type="Pfam" id="PF05697">
    <property type="entry name" value="Trigger_N"/>
    <property type="match status" value="1"/>
</dbReference>
<dbReference type="GO" id="GO:0043022">
    <property type="term" value="F:ribosome binding"/>
    <property type="evidence" value="ECO:0007669"/>
    <property type="project" value="TreeGrafter"/>
</dbReference>
<dbReference type="Gene3D" id="3.30.70.1050">
    <property type="entry name" value="Trigger factor ribosome-binding domain"/>
    <property type="match status" value="1"/>
</dbReference>
<dbReference type="GO" id="GO:0043335">
    <property type="term" value="P:protein unfolding"/>
    <property type="evidence" value="ECO:0007669"/>
    <property type="project" value="TreeGrafter"/>
</dbReference>
<dbReference type="STRING" id="1618480.US11_C0009G0028"/>
<dbReference type="GO" id="GO:0015031">
    <property type="term" value="P:protein transport"/>
    <property type="evidence" value="ECO:0007669"/>
    <property type="project" value="InterPro"/>
</dbReference>
<dbReference type="InterPro" id="IPR008881">
    <property type="entry name" value="Trigger_fac_ribosome-bd_bac"/>
</dbReference>